<name>A0A0J9S378_PLAVI</name>
<reference evidence="1 2" key="1">
    <citation type="submission" date="2011-08" db="EMBL/GenBank/DDBJ databases">
        <title>The Genome Sequence of Plasmodium vivax India VII.</title>
        <authorList>
            <consortium name="The Broad Institute Genome Sequencing Platform"/>
            <consortium name="The Broad Institute Genome Sequencing Center for Infectious Disease"/>
            <person name="Neafsey D."/>
            <person name="Carlton J."/>
            <person name="Barnwell J."/>
            <person name="Collins W."/>
            <person name="Escalante A."/>
            <person name="Mullikin J."/>
            <person name="Saul A."/>
            <person name="Guigo R."/>
            <person name="Camara F."/>
            <person name="Young S.K."/>
            <person name="Zeng Q."/>
            <person name="Gargeya S."/>
            <person name="Fitzgerald M."/>
            <person name="Haas B."/>
            <person name="Abouelleil A."/>
            <person name="Alvarado L."/>
            <person name="Arachchi H.M."/>
            <person name="Berlin A."/>
            <person name="Brown A."/>
            <person name="Chapman S.B."/>
            <person name="Chen Z."/>
            <person name="Dunbar C."/>
            <person name="Freedman E."/>
            <person name="Gearin G."/>
            <person name="Gellesch M."/>
            <person name="Goldberg J."/>
            <person name="Griggs A."/>
            <person name="Gujja S."/>
            <person name="Heiman D."/>
            <person name="Howarth C."/>
            <person name="Larson L."/>
            <person name="Lui A."/>
            <person name="MacDonald P.J.P."/>
            <person name="Montmayeur A."/>
            <person name="Murphy C."/>
            <person name="Neiman D."/>
            <person name="Pearson M."/>
            <person name="Priest M."/>
            <person name="Roberts A."/>
            <person name="Saif S."/>
            <person name="Shea T."/>
            <person name="Shenoy N."/>
            <person name="Sisk P."/>
            <person name="Stolte C."/>
            <person name="Sykes S."/>
            <person name="Wortman J."/>
            <person name="Nusbaum C."/>
            <person name="Birren B."/>
        </authorList>
    </citation>
    <scope>NUCLEOTIDE SEQUENCE [LARGE SCALE GENOMIC DNA]</scope>
    <source>
        <strain evidence="1 2">India VII</strain>
    </source>
</reference>
<gene>
    <name evidence="1" type="ORF">PVIIG_05784</name>
</gene>
<organism evidence="1 2">
    <name type="scientific">Plasmodium vivax India VII</name>
    <dbReference type="NCBI Taxonomy" id="1077284"/>
    <lineage>
        <taxon>Eukaryota</taxon>
        <taxon>Sar</taxon>
        <taxon>Alveolata</taxon>
        <taxon>Apicomplexa</taxon>
        <taxon>Aconoidasida</taxon>
        <taxon>Haemosporida</taxon>
        <taxon>Plasmodiidae</taxon>
        <taxon>Plasmodium</taxon>
        <taxon>Plasmodium (Plasmodium)</taxon>
    </lineage>
</organism>
<evidence type="ECO:0000313" key="2">
    <source>
        <dbReference type="Proteomes" id="UP000053562"/>
    </source>
</evidence>
<dbReference type="Proteomes" id="UP000053562">
    <property type="component" value="Unassembled WGS sequence"/>
</dbReference>
<dbReference type="EMBL" id="KQ234677">
    <property type="protein sequence ID" value="KMZ76602.1"/>
    <property type="molecule type" value="Genomic_DNA"/>
</dbReference>
<feature type="non-terminal residue" evidence="1">
    <location>
        <position position="1"/>
    </location>
</feature>
<protein>
    <submittedName>
        <fullName evidence="1">Uncharacterized protein</fullName>
    </submittedName>
</protein>
<dbReference type="OrthoDB" id="10586081at2759"/>
<evidence type="ECO:0000313" key="1">
    <source>
        <dbReference type="EMBL" id="KMZ76602.1"/>
    </source>
</evidence>
<proteinExistence type="predicted"/>
<accession>A0A0J9S378</accession>
<dbReference type="AlphaFoldDB" id="A0A0J9S378"/>
<sequence>YKNERNIYANLSAYSQVKRKESNNIEQYMKNYKHRYGEKNGLSKLECYCENKVFGKINHMCDIAEKMEKNKKRWKKFFLK</sequence>